<evidence type="ECO:0000256" key="4">
    <source>
        <dbReference type="RuleBase" id="RU363071"/>
    </source>
</evidence>
<evidence type="ECO:0000256" key="2">
    <source>
        <dbReference type="ARBA" id="ARBA00022679"/>
    </source>
</evidence>
<dbReference type="GO" id="GO:0003849">
    <property type="term" value="F:3-deoxy-7-phosphoheptulonate synthase activity"/>
    <property type="evidence" value="ECO:0007669"/>
    <property type="project" value="UniProtKB-EC"/>
</dbReference>
<comment type="catalytic activity">
    <reaction evidence="4">
        <text>D-erythrose 4-phosphate + phosphoenolpyruvate + H2O = 7-phospho-2-dehydro-3-deoxy-D-arabino-heptonate + phosphate</text>
        <dbReference type="Rhea" id="RHEA:14717"/>
        <dbReference type="ChEBI" id="CHEBI:15377"/>
        <dbReference type="ChEBI" id="CHEBI:16897"/>
        <dbReference type="ChEBI" id="CHEBI:43474"/>
        <dbReference type="ChEBI" id="CHEBI:58394"/>
        <dbReference type="ChEBI" id="CHEBI:58702"/>
        <dbReference type="EC" id="2.5.1.54"/>
    </reaction>
</comment>
<accession>A0A2T1HVN5</accession>
<dbReference type="InterPro" id="IPR002480">
    <property type="entry name" value="DAHP_synth_2"/>
</dbReference>
<feature type="binding site" evidence="3">
    <location>
        <position position="108"/>
    </location>
    <ligand>
        <name>phosphoenolpyruvate</name>
        <dbReference type="ChEBI" id="CHEBI:58702"/>
    </ligand>
</feature>
<evidence type="ECO:0000313" key="5">
    <source>
        <dbReference type="EMBL" id="PSC05732.1"/>
    </source>
</evidence>
<dbReference type="Pfam" id="PF01474">
    <property type="entry name" value="DAHP_synth_2"/>
    <property type="match status" value="1"/>
</dbReference>
<keyword evidence="3" id="KW-0464">Manganese</keyword>
<evidence type="ECO:0000256" key="1">
    <source>
        <dbReference type="ARBA" id="ARBA00008911"/>
    </source>
</evidence>
<keyword evidence="6" id="KW-1185">Reference proteome</keyword>
<dbReference type="EC" id="2.5.1.54" evidence="4"/>
<feature type="binding site" evidence="3">
    <location>
        <position position="396"/>
    </location>
    <ligand>
        <name>Mn(2+)</name>
        <dbReference type="ChEBI" id="CHEBI:29035"/>
    </ligand>
</feature>
<sequence>MSERWTPSSWRDKPIQQVPAYPNMDELKAVEAQLAGFPPLVFAGEARKLKRALGKVAAGEAFLLQGGDCAESFGEHSADNIRDFFRLFLQMAVVLTFAGSSPVVKVGRIAGQFAKPRSAPNEKVGDVELPSYRGDIINGIDFTSEARVPDPRRQLEAYRQSAATLNLLRAFATGGYANLENAHRWMLGFVKDSPQSGRYQELSERITETIDFMRAIGLDPEAHPEMRSTDFYTSHEALLLGFEQAMTRVDSTTGDWYATSGHMIWIGDRTRQPDHAHVEYCRGVKNPIGLKCGPSLKPEELIRLIDLLNPQDEAGRLTLICRFGAEKAAEFLPPLVRAVKREGRTVVWSCDPMHGNTVKAATGYKTRPFDLILAEVRDFFAVHHAEGTHAGGIHLEMTGKNVTECTGGARAISDTDLHDRYHTYCDPRLNAEQALELAFLVAEQLKRERLARGRPMVEAAE</sequence>
<dbReference type="OrthoDB" id="9766852at2"/>
<feature type="binding site" evidence="3">
    <location>
        <position position="322"/>
    </location>
    <ligand>
        <name>phosphoenolpyruvate</name>
        <dbReference type="ChEBI" id="CHEBI:58702"/>
    </ligand>
</feature>
<feature type="binding site" evidence="3">
    <location>
        <position position="426"/>
    </location>
    <ligand>
        <name>Mn(2+)</name>
        <dbReference type="ChEBI" id="CHEBI:29035"/>
    </ligand>
</feature>
<dbReference type="Proteomes" id="UP000239772">
    <property type="component" value="Unassembled WGS sequence"/>
</dbReference>
<proteinExistence type="inferred from homology"/>
<dbReference type="RefSeq" id="WP_106335975.1">
    <property type="nucleotide sequence ID" value="NZ_PVZS01000006.1"/>
</dbReference>
<feature type="binding site" evidence="3">
    <location>
        <position position="291"/>
    </location>
    <ligand>
        <name>phosphoenolpyruvate</name>
        <dbReference type="ChEBI" id="CHEBI:58702"/>
    </ligand>
</feature>
<dbReference type="EMBL" id="PVZS01000006">
    <property type="protein sequence ID" value="PSC05732.1"/>
    <property type="molecule type" value="Genomic_DNA"/>
</dbReference>
<evidence type="ECO:0000313" key="6">
    <source>
        <dbReference type="Proteomes" id="UP000239772"/>
    </source>
</evidence>
<keyword evidence="3" id="KW-0104">Cadmium</keyword>
<dbReference type="AlphaFoldDB" id="A0A2T1HVN5"/>
<dbReference type="NCBIfam" id="TIGR01358">
    <property type="entry name" value="DAHP_synth_II"/>
    <property type="match status" value="1"/>
</dbReference>
<comment type="caution">
    <text evidence="5">The sequence shown here is derived from an EMBL/GenBank/DDBJ whole genome shotgun (WGS) entry which is preliminary data.</text>
</comment>
<dbReference type="GO" id="GO:0009073">
    <property type="term" value="P:aromatic amino acid family biosynthetic process"/>
    <property type="evidence" value="ECO:0007669"/>
    <property type="project" value="InterPro"/>
</dbReference>
<reference evidence="6" key="1">
    <citation type="submission" date="2018-03" db="EMBL/GenBank/DDBJ databases">
        <authorList>
            <person name="Sun L."/>
            <person name="Liu H."/>
            <person name="Chen W."/>
            <person name="Huang K."/>
            <person name="Liu W."/>
            <person name="Gao X."/>
        </authorList>
    </citation>
    <scope>NUCLEOTIDE SEQUENCE [LARGE SCALE GENOMIC DNA]</scope>
    <source>
        <strain evidence="6">SH9</strain>
    </source>
</reference>
<evidence type="ECO:0000256" key="3">
    <source>
        <dbReference type="PIRSR" id="PIRSR602480-1"/>
    </source>
</evidence>
<dbReference type="SUPFAM" id="SSF51569">
    <property type="entry name" value="Aldolase"/>
    <property type="match status" value="1"/>
</dbReference>
<keyword evidence="2 4" id="KW-0808">Transferase</keyword>
<dbReference type="PANTHER" id="PTHR21337">
    <property type="entry name" value="PHOSPHO-2-DEHYDRO-3-DEOXYHEPTONATE ALDOLASE 1, 2"/>
    <property type="match status" value="1"/>
</dbReference>
<gene>
    <name evidence="5" type="ORF">SLNSH_07060</name>
</gene>
<protein>
    <recommendedName>
        <fullName evidence="4">Phospho-2-dehydro-3-deoxyheptonate aldolase</fullName>
        <ecNumber evidence="4">2.5.1.54</ecNumber>
    </recommendedName>
</protein>
<keyword evidence="3" id="KW-0170">Cobalt</keyword>
<comment type="cofactor">
    <cofactor evidence="3">
        <name>Mn(2+)</name>
        <dbReference type="ChEBI" id="CHEBI:29035"/>
    </cofactor>
    <cofactor evidence="3">
        <name>Co(2+)</name>
        <dbReference type="ChEBI" id="CHEBI:48828"/>
    </cofactor>
    <cofactor evidence="3">
        <name>Cd(2+)</name>
        <dbReference type="ChEBI" id="CHEBI:48775"/>
    </cofactor>
    <text evidence="3">Binds 1 divalent cation per subunit. The enzyme is active with manganese, cobalt or cadmium ions.</text>
</comment>
<feature type="binding site" evidence="3">
    <location>
        <position position="69"/>
    </location>
    <ligand>
        <name>Mn(2+)</name>
        <dbReference type="ChEBI" id="CHEBI:29035"/>
    </ligand>
</feature>
<organism evidence="5 6">
    <name type="scientific">Alsobacter soli</name>
    <dbReference type="NCBI Taxonomy" id="2109933"/>
    <lineage>
        <taxon>Bacteria</taxon>
        <taxon>Pseudomonadati</taxon>
        <taxon>Pseudomonadota</taxon>
        <taxon>Alphaproteobacteria</taxon>
        <taxon>Hyphomicrobiales</taxon>
        <taxon>Alsobacteraceae</taxon>
        <taxon>Alsobacter</taxon>
    </lineage>
</organism>
<dbReference type="InterPro" id="IPR013785">
    <property type="entry name" value="Aldolase_TIM"/>
</dbReference>
<comment type="similarity">
    <text evidence="1 4">Belongs to the class-II DAHP synthase family.</text>
</comment>
<dbReference type="Gene3D" id="3.20.20.70">
    <property type="entry name" value="Aldolase class I"/>
    <property type="match status" value="1"/>
</dbReference>
<dbReference type="PANTHER" id="PTHR21337:SF0">
    <property type="entry name" value="PHOSPHO-2-DEHYDRO-3-DEOXYHEPTONATE ALDOLASE"/>
    <property type="match status" value="1"/>
</dbReference>
<feature type="binding site" evidence="3">
    <location>
        <position position="354"/>
    </location>
    <ligand>
        <name>Mn(2+)</name>
        <dbReference type="ChEBI" id="CHEBI:29035"/>
    </ligand>
</feature>
<name>A0A2T1HVN5_9HYPH</name>